<keyword evidence="2" id="KW-1185">Reference proteome</keyword>
<dbReference type="VEuPathDB" id="CryptoDB:Vbra_2574"/>
<dbReference type="EMBL" id="CDMY01000498">
    <property type="protein sequence ID" value="CEM17855.1"/>
    <property type="molecule type" value="Genomic_DNA"/>
</dbReference>
<dbReference type="InParanoid" id="A0A0G4FU76"/>
<proteinExistence type="predicted"/>
<accession>A0A0G4FU76</accession>
<dbReference type="Proteomes" id="UP000041254">
    <property type="component" value="Unassembled WGS sequence"/>
</dbReference>
<dbReference type="PhylomeDB" id="A0A0G4FU76"/>
<reference evidence="1 2" key="1">
    <citation type="submission" date="2014-11" db="EMBL/GenBank/DDBJ databases">
        <authorList>
            <person name="Zhu J."/>
            <person name="Qi W."/>
            <person name="Song R."/>
        </authorList>
    </citation>
    <scope>NUCLEOTIDE SEQUENCE [LARGE SCALE GENOMIC DNA]</scope>
</reference>
<gene>
    <name evidence="1" type="ORF">Vbra_2574</name>
</gene>
<protein>
    <submittedName>
        <fullName evidence="1">Uncharacterized protein</fullName>
    </submittedName>
</protein>
<organism evidence="1 2">
    <name type="scientific">Vitrella brassicaformis (strain CCMP3155)</name>
    <dbReference type="NCBI Taxonomy" id="1169540"/>
    <lineage>
        <taxon>Eukaryota</taxon>
        <taxon>Sar</taxon>
        <taxon>Alveolata</taxon>
        <taxon>Colpodellida</taxon>
        <taxon>Vitrellaceae</taxon>
        <taxon>Vitrella</taxon>
    </lineage>
</organism>
<dbReference type="OrthoDB" id="191535at2759"/>
<evidence type="ECO:0000313" key="1">
    <source>
        <dbReference type="EMBL" id="CEM17855.1"/>
    </source>
</evidence>
<sequence>MEFSSLPLFVCLGAFGRPLGVSDDLCYTDEVYPGLMQLYLELSAGPDFVAHPPFFRLVSARPKFTVGDPKNLEKKSWNKLSNATGVLNGVIWGVDEERSGFGWATDFISPDWEKTAETKTQNIISSLTKDGGHYTDVADGAKGYIWIGDSGQGDFLTGVKLMRSGGEEPAYVLIHNLESNKFSKKDLLNKGLSQRQREKFIFYTI</sequence>
<dbReference type="AlphaFoldDB" id="A0A0G4FU76"/>
<evidence type="ECO:0000313" key="2">
    <source>
        <dbReference type="Proteomes" id="UP000041254"/>
    </source>
</evidence>
<name>A0A0G4FU76_VITBC</name>